<proteinExistence type="predicted"/>
<dbReference type="EMBL" id="UYJE01001905">
    <property type="protein sequence ID" value="VDI06250.1"/>
    <property type="molecule type" value="Genomic_DNA"/>
</dbReference>
<dbReference type="Proteomes" id="UP000596742">
    <property type="component" value="Unassembled WGS sequence"/>
</dbReference>
<sequence>MSIPKRNSTHEIEKHGIEPELKDINPGLFAMKLNLMYIDHVQIEHTKISLLAAKQEEHQIVHAVIDLMLTLLDNPLQNRRRIAYNIEKLEQNIKANPKHLNTLADLAVLYRTINADDKAVAIYETTNEILISNDPNDIKEEAVCVLEQGYAVLCDELSQNEFEAQHKLADSLQRMQLEKNISVGKKHDLLCQASKHSIIAQQMLYRSLNCKTKDNVCYGKTSSMMLFKKGIDHLENTAYLKEHVYIWKYYFARACNSVTLISSTNDIKACELYLSVLGNLLKDNKSYAVYRARAYACIGHRLVTRKEVHQGDLKHSPLSNDEIFQVLMKDPLSAFDYANAEHAHDEIVLNRKGKSLLFRCKFRPETPENQKLRYLTEADTALSLSLSLNPRMDRLNFSIRMNVYFEMSILKNISNVSRYNFVQKALEDGKATILVNLKGNDVCKVAEICQRLAKYPKFFLYGPKAVTNKEYLYIALDYLNQYICAKGQTYFQAFAIGTIHYDMGEFRTALEWHKRAFLLSDYKRAIVRQFRKYQYTPSTGNIEYDWRTSSFPHPVIEPASDHLDFEYDYFAIMSHENSGWIECFLKKQLSTQMLYNDMTFTACPEVITYESCSRYWRQPLTVSIKVEMSYSFFQMIF</sequence>
<reference evidence="1" key="1">
    <citation type="submission" date="2018-11" db="EMBL/GenBank/DDBJ databases">
        <authorList>
            <person name="Alioto T."/>
            <person name="Alioto T."/>
        </authorList>
    </citation>
    <scope>NUCLEOTIDE SEQUENCE</scope>
</reference>
<dbReference type="AlphaFoldDB" id="A0A8B6CL54"/>
<accession>A0A8B6CL54</accession>
<keyword evidence="2" id="KW-1185">Reference proteome</keyword>
<evidence type="ECO:0000313" key="2">
    <source>
        <dbReference type="Proteomes" id="UP000596742"/>
    </source>
</evidence>
<gene>
    <name evidence="1" type="ORF">MGAL_10B001531</name>
</gene>
<evidence type="ECO:0000313" key="1">
    <source>
        <dbReference type="EMBL" id="VDI06250.1"/>
    </source>
</evidence>
<name>A0A8B6CL54_MYTGA</name>
<protein>
    <submittedName>
        <fullName evidence="1">Uncharacterized protein</fullName>
    </submittedName>
</protein>
<dbReference type="OrthoDB" id="6136373at2759"/>
<organism evidence="1 2">
    <name type="scientific">Mytilus galloprovincialis</name>
    <name type="common">Mediterranean mussel</name>
    <dbReference type="NCBI Taxonomy" id="29158"/>
    <lineage>
        <taxon>Eukaryota</taxon>
        <taxon>Metazoa</taxon>
        <taxon>Spiralia</taxon>
        <taxon>Lophotrochozoa</taxon>
        <taxon>Mollusca</taxon>
        <taxon>Bivalvia</taxon>
        <taxon>Autobranchia</taxon>
        <taxon>Pteriomorphia</taxon>
        <taxon>Mytilida</taxon>
        <taxon>Mytiloidea</taxon>
        <taxon>Mytilidae</taxon>
        <taxon>Mytilinae</taxon>
        <taxon>Mytilus</taxon>
    </lineage>
</organism>
<comment type="caution">
    <text evidence="1">The sequence shown here is derived from an EMBL/GenBank/DDBJ whole genome shotgun (WGS) entry which is preliminary data.</text>
</comment>